<dbReference type="Proteomes" id="UP000316270">
    <property type="component" value="Chromosome 1"/>
</dbReference>
<evidence type="ECO:0000256" key="1">
    <source>
        <dbReference type="SAM" id="MobiDB-lite"/>
    </source>
</evidence>
<feature type="transmembrane region" description="Helical" evidence="2">
    <location>
        <begin position="32"/>
        <end position="54"/>
    </location>
</feature>
<feature type="transmembrane region" description="Helical" evidence="2">
    <location>
        <begin position="212"/>
        <end position="239"/>
    </location>
</feature>
<sequence>MNFNGIFCGGDLHYGAGPGECLVYKGHYKVGIIMHLVTIVPAGFLVIFQFVPAIRHHFILSHRINGYAVVLLVLFSNAGAIMAARVAFGGTLDTQVWVGFTALITTVSLVLAYINIKRLQIDQHRIWMLRAWFYLASIISERIIGLAVHAIISRIGSYWFAMRCSKVVSIMATYGIPSQAARGLYPVCVPFLNGQGDPYAVVQAREGRPEQIAALLNVSFGMTLWLALAIHAIGIEIYIRLTPRENERLRQVSYERQQEAGLSHAGSSGLTADRFGDSEPWTPKQKLPDNGQKQIVGMDQGKSVEEEEEK</sequence>
<proteinExistence type="predicted"/>
<feature type="transmembrane region" description="Helical" evidence="2">
    <location>
        <begin position="94"/>
        <end position="116"/>
    </location>
</feature>
<evidence type="ECO:0000313" key="4">
    <source>
        <dbReference type="Proteomes" id="UP000316270"/>
    </source>
</evidence>
<dbReference type="EMBL" id="CP042185">
    <property type="protein sequence ID" value="QDS67858.1"/>
    <property type="molecule type" value="Genomic_DNA"/>
</dbReference>
<evidence type="ECO:0000313" key="3">
    <source>
        <dbReference type="EMBL" id="QDS67858.1"/>
    </source>
</evidence>
<protein>
    <submittedName>
        <fullName evidence="3">Uncharacterized protein</fullName>
    </submittedName>
</protein>
<dbReference type="InterPro" id="IPR018750">
    <property type="entry name" value="DUF2306_membrane"/>
</dbReference>
<keyword evidence="2" id="KW-1133">Transmembrane helix</keyword>
<feature type="transmembrane region" description="Helical" evidence="2">
    <location>
        <begin position="128"/>
        <end position="152"/>
    </location>
</feature>
<dbReference type="OrthoDB" id="193478at2759"/>
<feature type="transmembrane region" description="Helical" evidence="2">
    <location>
        <begin position="66"/>
        <end position="88"/>
    </location>
</feature>
<feature type="region of interest" description="Disordered" evidence="1">
    <location>
        <begin position="260"/>
        <end position="310"/>
    </location>
</feature>
<organism evidence="3 4">
    <name type="scientific">Venturia effusa</name>
    <dbReference type="NCBI Taxonomy" id="50376"/>
    <lineage>
        <taxon>Eukaryota</taxon>
        <taxon>Fungi</taxon>
        <taxon>Dikarya</taxon>
        <taxon>Ascomycota</taxon>
        <taxon>Pezizomycotina</taxon>
        <taxon>Dothideomycetes</taxon>
        <taxon>Pleosporomycetidae</taxon>
        <taxon>Venturiales</taxon>
        <taxon>Venturiaceae</taxon>
        <taxon>Venturia</taxon>
    </lineage>
</organism>
<dbReference type="STRING" id="50376.A0A517KWV0"/>
<name>A0A517KWV0_9PEZI</name>
<gene>
    <name evidence="3" type="ORF">FKW77_007636</name>
</gene>
<keyword evidence="2" id="KW-0472">Membrane</keyword>
<evidence type="ECO:0000256" key="2">
    <source>
        <dbReference type="SAM" id="Phobius"/>
    </source>
</evidence>
<dbReference type="AlphaFoldDB" id="A0A517KWV0"/>
<keyword evidence="2" id="KW-0812">Transmembrane</keyword>
<dbReference type="Pfam" id="PF10067">
    <property type="entry name" value="DUF2306"/>
    <property type="match status" value="1"/>
</dbReference>
<keyword evidence="4" id="KW-1185">Reference proteome</keyword>
<accession>A0A517KWV0</accession>
<reference evidence="3 4" key="1">
    <citation type="submission" date="2019-07" db="EMBL/GenBank/DDBJ databases">
        <title>Finished genome of Venturia effusa.</title>
        <authorList>
            <person name="Young C.A."/>
            <person name="Cox M.P."/>
            <person name="Ganley A.R.D."/>
            <person name="David W.J."/>
        </authorList>
    </citation>
    <scope>NUCLEOTIDE SEQUENCE [LARGE SCALE GENOMIC DNA]</scope>
    <source>
        <strain evidence="4">albino</strain>
    </source>
</reference>